<proteinExistence type="predicted"/>
<dbReference type="Proteomes" id="UP001194468">
    <property type="component" value="Unassembled WGS sequence"/>
</dbReference>
<dbReference type="PANTHER" id="PTHR15002">
    <property type="entry name" value="RIBOSOMAL BIOGENESIS PROTEIN LAS1L"/>
    <property type="match status" value="1"/>
</dbReference>
<protein>
    <submittedName>
        <fullName evidence="1">Las1-like-domain-containing protein</fullName>
    </submittedName>
</protein>
<sequence>MRLPRRVPWAYIGELEQVCSWIYADEEDLGAKTLAINRLSAWKAVTPLPHALESTLAILAARMLDASRDSPSVKTALSLRQTYAAAIIRMVNGLVDPLQSGAYARSIAAIATQLGLPSWLVELRHAATHEDLPSLELLREACSESLSWLFHNYFHPTLNPSAPTPTPSLSLRPIAPLLKSYKLLMKTVTRDESLRKQHQREIDSVMRDIERWITEAKVSAELAVNPLGWGFDDNSADAQVDMKEKWALETICDALLERGAIVPVSKRKCRAPADPFLPTVASLALWTPLLVQLHATHTPFPSIFITRIISVLLDDLMGSNMDANIIELDSKSLSRSAIYNEYLARWVTWVVRTWTDESEHGTDLRREVILQVAPIFMPGHNLGPEANILNELLQAISVGSEDLGKSVELLRSAVAAAPTQPWQAHDLVDMEERLHILMVNEFKTSELHENGSSMKNGTTRPGRVPAAGWRLLDDHSNWAPCPIGVYHPNPSGV</sequence>
<dbReference type="Pfam" id="PF04031">
    <property type="entry name" value="Las1"/>
    <property type="match status" value="1"/>
</dbReference>
<dbReference type="GO" id="GO:0000460">
    <property type="term" value="P:maturation of 5.8S rRNA"/>
    <property type="evidence" value="ECO:0007669"/>
    <property type="project" value="TreeGrafter"/>
</dbReference>
<name>A0AAD4GI85_BOLED</name>
<dbReference type="PANTHER" id="PTHR15002:SF0">
    <property type="entry name" value="RIBOSOMAL BIOGENESIS PROTEIN LAS1L"/>
    <property type="match status" value="1"/>
</dbReference>
<evidence type="ECO:0000313" key="1">
    <source>
        <dbReference type="EMBL" id="KAF8446326.1"/>
    </source>
</evidence>
<evidence type="ECO:0000313" key="2">
    <source>
        <dbReference type="Proteomes" id="UP001194468"/>
    </source>
</evidence>
<dbReference type="AlphaFoldDB" id="A0AAD4GI85"/>
<reference evidence="1" key="2">
    <citation type="journal article" date="2020" name="Nat. Commun.">
        <title>Large-scale genome sequencing of mycorrhizal fungi provides insights into the early evolution of symbiotic traits.</title>
        <authorList>
            <person name="Miyauchi S."/>
            <person name="Kiss E."/>
            <person name="Kuo A."/>
            <person name="Drula E."/>
            <person name="Kohler A."/>
            <person name="Sanchez-Garcia M."/>
            <person name="Morin E."/>
            <person name="Andreopoulos B."/>
            <person name="Barry K.W."/>
            <person name="Bonito G."/>
            <person name="Buee M."/>
            <person name="Carver A."/>
            <person name="Chen C."/>
            <person name="Cichocki N."/>
            <person name="Clum A."/>
            <person name="Culley D."/>
            <person name="Crous P.W."/>
            <person name="Fauchery L."/>
            <person name="Girlanda M."/>
            <person name="Hayes R.D."/>
            <person name="Keri Z."/>
            <person name="LaButti K."/>
            <person name="Lipzen A."/>
            <person name="Lombard V."/>
            <person name="Magnuson J."/>
            <person name="Maillard F."/>
            <person name="Murat C."/>
            <person name="Nolan M."/>
            <person name="Ohm R.A."/>
            <person name="Pangilinan J."/>
            <person name="Pereira M.F."/>
            <person name="Perotto S."/>
            <person name="Peter M."/>
            <person name="Pfister S."/>
            <person name="Riley R."/>
            <person name="Sitrit Y."/>
            <person name="Stielow J.B."/>
            <person name="Szollosi G."/>
            <person name="Zifcakova L."/>
            <person name="Stursova M."/>
            <person name="Spatafora J.W."/>
            <person name="Tedersoo L."/>
            <person name="Vaario L.M."/>
            <person name="Yamada A."/>
            <person name="Yan M."/>
            <person name="Wang P."/>
            <person name="Xu J."/>
            <person name="Bruns T."/>
            <person name="Baldrian P."/>
            <person name="Vilgalys R."/>
            <person name="Dunand C."/>
            <person name="Henrissat B."/>
            <person name="Grigoriev I.V."/>
            <person name="Hibbett D."/>
            <person name="Nagy L.G."/>
            <person name="Martin F.M."/>
        </authorList>
    </citation>
    <scope>NUCLEOTIDE SEQUENCE</scope>
    <source>
        <strain evidence="1">BED1</strain>
    </source>
</reference>
<dbReference type="GO" id="GO:0000470">
    <property type="term" value="P:maturation of LSU-rRNA"/>
    <property type="evidence" value="ECO:0007669"/>
    <property type="project" value="TreeGrafter"/>
</dbReference>
<dbReference type="EMBL" id="WHUW01000005">
    <property type="protein sequence ID" value="KAF8446326.1"/>
    <property type="molecule type" value="Genomic_DNA"/>
</dbReference>
<reference evidence="1" key="1">
    <citation type="submission" date="2019-10" db="EMBL/GenBank/DDBJ databases">
        <authorList>
            <consortium name="DOE Joint Genome Institute"/>
            <person name="Kuo A."/>
            <person name="Miyauchi S."/>
            <person name="Kiss E."/>
            <person name="Drula E."/>
            <person name="Kohler A."/>
            <person name="Sanchez-Garcia M."/>
            <person name="Andreopoulos B."/>
            <person name="Barry K.W."/>
            <person name="Bonito G."/>
            <person name="Buee M."/>
            <person name="Carver A."/>
            <person name="Chen C."/>
            <person name="Cichocki N."/>
            <person name="Clum A."/>
            <person name="Culley D."/>
            <person name="Crous P.W."/>
            <person name="Fauchery L."/>
            <person name="Girlanda M."/>
            <person name="Hayes R."/>
            <person name="Keri Z."/>
            <person name="LaButti K."/>
            <person name="Lipzen A."/>
            <person name="Lombard V."/>
            <person name="Magnuson J."/>
            <person name="Maillard F."/>
            <person name="Morin E."/>
            <person name="Murat C."/>
            <person name="Nolan M."/>
            <person name="Ohm R."/>
            <person name="Pangilinan J."/>
            <person name="Pereira M."/>
            <person name="Perotto S."/>
            <person name="Peter M."/>
            <person name="Riley R."/>
            <person name="Sitrit Y."/>
            <person name="Stielow B."/>
            <person name="Szollosi G."/>
            <person name="Zifcakova L."/>
            <person name="Stursova M."/>
            <person name="Spatafora J.W."/>
            <person name="Tedersoo L."/>
            <person name="Vaario L.-M."/>
            <person name="Yamada A."/>
            <person name="Yan M."/>
            <person name="Wang P."/>
            <person name="Xu J."/>
            <person name="Bruns T."/>
            <person name="Baldrian P."/>
            <person name="Vilgalys R."/>
            <person name="Henrissat B."/>
            <person name="Grigoriev I.V."/>
            <person name="Hibbett D."/>
            <person name="Nagy L.G."/>
            <person name="Martin F.M."/>
        </authorList>
    </citation>
    <scope>NUCLEOTIDE SEQUENCE</scope>
    <source>
        <strain evidence="1">BED1</strain>
    </source>
</reference>
<keyword evidence="2" id="KW-1185">Reference proteome</keyword>
<accession>A0AAD4GI85</accession>
<comment type="caution">
    <text evidence="1">The sequence shown here is derived from an EMBL/GenBank/DDBJ whole genome shotgun (WGS) entry which is preliminary data.</text>
</comment>
<dbReference type="GO" id="GO:0030687">
    <property type="term" value="C:preribosome, large subunit precursor"/>
    <property type="evidence" value="ECO:0007669"/>
    <property type="project" value="TreeGrafter"/>
</dbReference>
<dbReference type="InterPro" id="IPR007174">
    <property type="entry name" value="Las1"/>
</dbReference>
<gene>
    <name evidence="1" type="ORF">L210DRAFT_960543</name>
</gene>
<organism evidence="1 2">
    <name type="scientific">Boletus edulis BED1</name>
    <dbReference type="NCBI Taxonomy" id="1328754"/>
    <lineage>
        <taxon>Eukaryota</taxon>
        <taxon>Fungi</taxon>
        <taxon>Dikarya</taxon>
        <taxon>Basidiomycota</taxon>
        <taxon>Agaricomycotina</taxon>
        <taxon>Agaricomycetes</taxon>
        <taxon>Agaricomycetidae</taxon>
        <taxon>Boletales</taxon>
        <taxon>Boletineae</taxon>
        <taxon>Boletaceae</taxon>
        <taxon>Boletoideae</taxon>
        <taxon>Boletus</taxon>
    </lineage>
</organism>
<dbReference type="GO" id="GO:0004519">
    <property type="term" value="F:endonuclease activity"/>
    <property type="evidence" value="ECO:0007669"/>
    <property type="project" value="InterPro"/>
</dbReference>
<dbReference type="GO" id="GO:0090730">
    <property type="term" value="C:Las1 complex"/>
    <property type="evidence" value="ECO:0007669"/>
    <property type="project" value="InterPro"/>
</dbReference>